<name>K6WCF3_9ACTN</name>
<dbReference type="AlphaFoldDB" id="K6WCF3"/>
<evidence type="ECO:0000256" key="1">
    <source>
        <dbReference type="ARBA" id="ARBA00004127"/>
    </source>
</evidence>
<evidence type="ECO:0000256" key="3">
    <source>
        <dbReference type="ARBA" id="ARBA00022989"/>
    </source>
</evidence>
<evidence type="ECO:0000256" key="4">
    <source>
        <dbReference type="ARBA" id="ARBA00023136"/>
    </source>
</evidence>
<reference evidence="8 9" key="1">
    <citation type="submission" date="2012-08" db="EMBL/GenBank/DDBJ databases">
        <title>Whole genome shotgun sequence of Gordonia rhizosphera NBRC 16068.</title>
        <authorList>
            <person name="Takarada H."/>
            <person name="Isaki S."/>
            <person name="Hosoyama A."/>
            <person name="Tsuchikane K."/>
            <person name="Katsumata H."/>
            <person name="Baba S."/>
            <person name="Ohji S."/>
            <person name="Yamazaki S."/>
            <person name="Fujita N."/>
        </authorList>
    </citation>
    <scope>NUCLEOTIDE SEQUENCE [LARGE SCALE GENOMIC DNA]</scope>
    <source>
        <strain evidence="8 9">NBRC 16068</strain>
    </source>
</reference>
<dbReference type="Pfam" id="PF02656">
    <property type="entry name" value="DUF202"/>
    <property type="match status" value="1"/>
</dbReference>
<organism evidence="8 9">
    <name type="scientific">Gordonia rhizosphera NBRC 16068</name>
    <dbReference type="NCBI Taxonomy" id="1108045"/>
    <lineage>
        <taxon>Bacteria</taxon>
        <taxon>Bacillati</taxon>
        <taxon>Actinomycetota</taxon>
        <taxon>Actinomycetes</taxon>
        <taxon>Mycobacteriales</taxon>
        <taxon>Gordoniaceae</taxon>
        <taxon>Gordonia</taxon>
    </lineage>
</organism>
<evidence type="ECO:0000259" key="7">
    <source>
        <dbReference type="Pfam" id="PF02656"/>
    </source>
</evidence>
<dbReference type="RefSeq" id="WP_006334868.1">
    <property type="nucleotide sequence ID" value="NZ_BAHC01000130.1"/>
</dbReference>
<sequence length="119" mass="11881">MIWSTRSDVRTPPSPTDPGLQPERTVLAAVRTALSFTVIALLGVRMAGSLGGALLPVVAVGAAVVIVVVGRLGGDLRGFADSLTAARGTDLGRAVSRVAVFVAATTVTGATAVVAVVMA</sequence>
<gene>
    <name evidence="8" type="ORF">GORHZ_130_00350</name>
</gene>
<feature type="transmembrane region" description="Helical" evidence="6">
    <location>
        <begin position="53"/>
        <end position="74"/>
    </location>
</feature>
<dbReference type="OrthoDB" id="3701077at2"/>
<feature type="region of interest" description="Disordered" evidence="5">
    <location>
        <begin position="1"/>
        <end position="21"/>
    </location>
</feature>
<evidence type="ECO:0000313" key="9">
    <source>
        <dbReference type="Proteomes" id="UP000008363"/>
    </source>
</evidence>
<dbReference type="Proteomes" id="UP000008363">
    <property type="component" value="Unassembled WGS sequence"/>
</dbReference>
<feature type="domain" description="DUF202" evidence="7">
    <location>
        <begin position="17"/>
        <end position="71"/>
    </location>
</feature>
<evidence type="ECO:0000313" key="8">
    <source>
        <dbReference type="EMBL" id="GAB91411.1"/>
    </source>
</evidence>
<dbReference type="GO" id="GO:0012505">
    <property type="term" value="C:endomembrane system"/>
    <property type="evidence" value="ECO:0007669"/>
    <property type="project" value="UniProtKB-SubCell"/>
</dbReference>
<feature type="transmembrane region" description="Helical" evidence="6">
    <location>
        <begin position="94"/>
        <end position="118"/>
    </location>
</feature>
<evidence type="ECO:0000256" key="2">
    <source>
        <dbReference type="ARBA" id="ARBA00022692"/>
    </source>
</evidence>
<comment type="caution">
    <text evidence="8">The sequence shown here is derived from an EMBL/GenBank/DDBJ whole genome shotgun (WGS) entry which is preliminary data.</text>
</comment>
<accession>K6WCF3</accession>
<dbReference type="InterPro" id="IPR003807">
    <property type="entry name" value="DUF202"/>
</dbReference>
<comment type="subcellular location">
    <subcellularLocation>
        <location evidence="1">Endomembrane system</location>
        <topology evidence="1">Multi-pass membrane protein</topology>
    </subcellularLocation>
</comment>
<feature type="transmembrane region" description="Helical" evidence="6">
    <location>
        <begin position="25"/>
        <end position="44"/>
    </location>
</feature>
<keyword evidence="9" id="KW-1185">Reference proteome</keyword>
<keyword evidence="3 6" id="KW-1133">Transmembrane helix</keyword>
<evidence type="ECO:0000256" key="5">
    <source>
        <dbReference type="SAM" id="MobiDB-lite"/>
    </source>
</evidence>
<keyword evidence="2 6" id="KW-0812">Transmembrane</keyword>
<evidence type="ECO:0000256" key="6">
    <source>
        <dbReference type="SAM" id="Phobius"/>
    </source>
</evidence>
<protein>
    <recommendedName>
        <fullName evidence="7">DUF202 domain-containing protein</fullName>
    </recommendedName>
</protein>
<proteinExistence type="predicted"/>
<dbReference type="STRING" id="1108045.GORHZ_130_00350"/>
<keyword evidence="4 6" id="KW-0472">Membrane</keyword>
<dbReference type="EMBL" id="BAHC01000130">
    <property type="protein sequence ID" value="GAB91411.1"/>
    <property type="molecule type" value="Genomic_DNA"/>
</dbReference>